<organism evidence="1">
    <name type="scientific">Arundo donax</name>
    <name type="common">Giant reed</name>
    <name type="synonym">Donax arundinaceus</name>
    <dbReference type="NCBI Taxonomy" id="35708"/>
    <lineage>
        <taxon>Eukaryota</taxon>
        <taxon>Viridiplantae</taxon>
        <taxon>Streptophyta</taxon>
        <taxon>Embryophyta</taxon>
        <taxon>Tracheophyta</taxon>
        <taxon>Spermatophyta</taxon>
        <taxon>Magnoliopsida</taxon>
        <taxon>Liliopsida</taxon>
        <taxon>Poales</taxon>
        <taxon>Poaceae</taxon>
        <taxon>PACMAD clade</taxon>
        <taxon>Arundinoideae</taxon>
        <taxon>Arundineae</taxon>
        <taxon>Arundo</taxon>
    </lineage>
</organism>
<protein>
    <submittedName>
        <fullName evidence="1">Uncharacterized protein</fullName>
    </submittedName>
</protein>
<sequence>MKEFLTHHSYLSKSMAPIEHSNLINN</sequence>
<accession>A0A0A8ZF26</accession>
<name>A0A0A8ZF26_ARUDO</name>
<dbReference type="AlphaFoldDB" id="A0A0A8ZF26"/>
<reference evidence="1" key="2">
    <citation type="journal article" date="2015" name="Data Brief">
        <title>Shoot transcriptome of the giant reed, Arundo donax.</title>
        <authorList>
            <person name="Barrero R.A."/>
            <person name="Guerrero F.D."/>
            <person name="Moolhuijzen P."/>
            <person name="Goolsby J.A."/>
            <person name="Tidwell J."/>
            <person name="Bellgard S.E."/>
            <person name="Bellgard M.I."/>
        </authorList>
    </citation>
    <scope>NUCLEOTIDE SEQUENCE</scope>
    <source>
        <tissue evidence="1">Shoot tissue taken approximately 20 cm above the soil surface</tissue>
    </source>
</reference>
<evidence type="ECO:0000313" key="1">
    <source>
        <dbReference type="EMBL" id="JAD35350.1"/>
    </source>
</evidence>
<proteinExistence type="predicted"/>
<reference evidence="1" key="1">
    <citation type="submission" date="2014-09" db="EMBL/GenBank/DDBJ databases">
        <authorList>
            <person name="Magalhaes I.L.F."/>
            <person name="Oliveira U."/>
            <person name="Santos F.R."/>
            <person name="Vidigal T.H.D.A."/>
            <person name="Brescovit A.D."/>
            <person name="Santos A.J."/>
        </authorList>
    </citation>
    <scope>NUCLEOTIDE SEQUENCE</scope>
    <source>
        <tissue evidence="1">Shoot tissue taken approximately 20 cm above the soil surface</tissue>
    </source>
</reference>
<dbReference type="EMBL" id="GBRH01262545">
    <property type="protein sequence ID" value="JAD35350.1"/>
    <property type="molecule type" value="Transcribed_RNA"/>
</dbReference>